<feature type="non-terminal residue" evidence="2">
    <location>
        <position position="1"/>
    </location>
</feature>
<dbReference type="Proteomes" id="UP001549145">
    <property type="component" value="Unassembled WGS sequence"/>
</dbReference>
<evidence type="ECO:0000313" key="2">
    <source>
        <dbReference type="EMBL" id="MET3695651.1"/>
    </source>
</evidence>
<dbReference type="RefSeq" id="WP_354466323.1">
    <property type="nucleotide sequence ID" value="NZ_JBEPMM010000038.1"/>
</dbReference>
<proteinExistence type="predicted"/>
<reference evidence="2 3" key="1">
    <citation type="submission" date="2024-06" db="EMBL/GenBank/DDBJ databases">
        <title>Genomic Encyclopedia of Type Strains, Phase IV (KMG-IV): sequencing the most valuable type-strain genomes for metagenomic binning, comparative biology and taxonomic classification.</title>
        <authorList>
            <person name="Goeker M."/>
        </authorList>
    </citation>
    <scope>NUCLEOTIDE SEQUENCE [LARGE SCALE GENOMIC DNA]</scope>
    <source>
        <strain evidence="2 3">DSM 21331</strain>
    </source>
</reference>
<evidence type="ECO:0000313" key="3">
    <source>
        <dbReference type="Proteomes" id="UP001549145"/>
    </source>
</evidence>
<sequence>GKSILGKSILGKSILGKSILGKSILGKSILGKNILGKNILGKNILGLNSLVVAAVVAGLGASPLRAEEGNFLTNMFKYGGTTVPPSQPADSEPPYCPTVTVPEGGAAIQVYGGRGGDGANLRHQITLGRVARECNRLQDGTLSVKVGVEGQVLLGPVGAPGRFEAPVSFAIKAGGGKAIVARQRRVAVQVPAGQAQGLFSLVEDNLIVPAAMSQNYDIEVRLGAAPKAVAAPKARKAAPTSEERVAAPAKDAVE</sequence>
<dbReference type="EMBL" id="JBEPMM010000038">
    <property type="protein sequence ID" value="MET3695651.1"/>
    <property type="molecule type" value="Genomic_DNA"/>
</dbReference>
<keyword evidence="3" id="KW-1185">Reference proteome</keyword>
<organism evidence="2 3">
    <name type="scientific">Methylobacterium goesingense</name>
    <dbReference type="NCBI Taxonomy" id="243690"/>
    <lineage>
        <taxon>Bacteria</taxon>
        <taxon>Pseudomonadati</taxon>
        <taxon>Pseudomonadota</taxon>
        <taxon>Alphaproteobacteria</taxon>
        <taxon>Hyphomicrobiales</taxon>
        <taxon>Methylobacteriaceae</taxon>
        <taxon>Methylobacterium</taxon>
    </lineage>
</organism>
<name>A0ABV2LCR3_9HYPH</name>
<protein>
    <submittedName>
        <fullName evidence="2">Uncharacterized protein</fullName>
    </submittedName>
</protein>
<feature type="region of interest" description="Disordered" evidence="1">
    <location>
        <begin position="229"/>
        <end position="254"/>
    </location>
</feature>
<accession>A0ABV2LCR3</accession>
<gene>
    <name evidence="2" type="ORF">ABID43_005220</name>
</gene>
<evidence type="ECO:0000256" key="1">
    <source>
        <dbReference type="SAM" id="MobiDB-lite"/>
    </source>
</evidence>
<comment type="caution">
    <text evidence="2">The sequence shown here is derived from an EMBL/GenBank/DDBJ whole genome shotgun (WGS) entry which is preliminary data.</text>
</comment>
<feature type="compositionally biased region" description="Basic and acidic residues" evidence="1">
    <location>
        <begin position="241"/>
        <end position="254"/>
    </location>
</feature>